<accession>A0A914CTI1</accession>
<dbReference type="InterPro" id="IPR016024">
    <property type="entry name" value="ARM-type_fold"/>
</dbReference>
<evidence type="ECO:0000256" key="1">
    <source>
        <dbReference type="ARBA" id="ARBA00038349"/>
    </source>
</evidence>
<evidence type="ECO:0000313" key="3">
    <source>
        <dbReference type="Proteomes" id="UP000887540"/>
    </source>
</evidence>
<dbReference type="Proteomes" id="UP000887540">
    <property type="component" value="Unplaced"/>
</dbReference>
<dbReference type="SUPFAM" id="SSF48371">
    <property type="entry name" value="ARM repeat"/>
    <property type="match status" value="1"/>
</dbReference>
<dbReference type="InterPro" id="IPR011009">
    <property type="entry name" value="Kinase-like_dom_sf"/>
</dbReference>
<dbReference type="PANTHER" id="PTHR12984">
    <property type="entry name" value="SCY1-RELATED S/T PROTEIN KINASE-LIKE"/>
    <property type="match status" value="1"/>
</dbReference>
<reference evidence="4" key="1">
    <citation type="submission" date="2022-11" db="UniProtKB">
        <authorList>
            <consortium name="WormBaseParasite"/>
        </authorList>
    </citation>
    <scope>IDENTIFICATION</scope>
</reference>
<dbReference type="WBParaSite" id="ACRNAN_scaffold14082.g22188.t1">
    <property type="protein sequence ID" value="ACRNAN_scaffold14082.g22188.t1"/>
    <property type="gene ID" value="ACRNAN_scaffold14082.g22188"/>
</dbReference>
<dbReference type="PROSITE" id="PS50011">
    <property type="entry name" value="PROTEIN_KINASE_DOM"/>
    <property type="match status" value="1"/>
</dbReference>
<keyword evidence="3" id="KW-1185">Reference proteome</keyword>
<dbReference type="SUPFAM" id="SSF56112">
    <property type="entry name" value="Protein kinase-like (PK-like)"/>
    <property type="match status" value="1"/>
</dbReference>
<evidence type="ECO:0000313" key="4">
    <source>
        <dbReference type="WBParaSite" id="ACRNAN_scaffold14082.g22188.t1"/>
    </source>
</evidence>
<dbReference type="InterPro" id="IPR011989">
    <property type="entry name" value="ARM-like"/>
</dbReference>
<dbReference type="InterPro" id="IPR051177">
    <property type="entry name" value="CIK-Related_Protein"/>
</dbReference>
<protein>
    <submittedName>
        <fullName evidence="4">Protein kinase domain-containing protein</fullName>
    </submittedName>
</protein>
<dbReference type="Gene3D" id="3.30.200.20">
    <property type="entry name" value="Phosphorylase Kinase, domain 1"/>
    <property type="match status" value="1"/>
</dbReference>
<dbReference type="SMART" id="SM00220">
    <property type="entry name" value="S_TKc"/>
    <property type="match status" value="1"/>
</dbReference>
<organism evidence="3 4">
    <name type="scientific">Acrobeloides nanus</name>
    <dbReference type="NCBI Taxonomy" id="290746"/>
    <lineage>
        <taxon>Eukaryota</taxon>
        <taxon>Metazoa</taxon>
        <taxon>Ecdysozoa</taxon>
        <taxon>Nematoda</taxon>
        <taxon>Chromadorea</taxon>
        <taxon>Rhabditida</taxon>
        <taxon>Tylenchina</taxon>
        <taxon>Cephalobomorpha</taxon>
        <taxon>Cephaloboidea</taxon>
        <taxon>Cephalobidae</taxon>
        <taxon>Acrobeloides</taxon>
    </lineage>
</organism>
<dbReference type="Pfam" id="PF00069">
    <property type="entry name" value="Pkinase"/>
    <property type="match status" value="1"/>
</dbReference>
<evidence type="ECO:0000259" key="2">
    <source>
        <dbReference type="PROSITE" id="PS50011"/>
    </source>
</evidence>
<feature type="domain" description="Protein kinase" evidence="2">
    <location>
        <begin position="15"/>
        <end position="315"/>
    </location>
</feature>
<dbReference type="CDD" id="cd14011">
    <property type="entry name" value="PK_SCY1_like"/>
    <property type="match status" value="1"/>
</dbReference>
<dbReference type="PANTHER" id="PTHR12984:SF6">
    <property type="entry name" value="SCY1-LIKE PROTEIN 2"/>
    <property type="match status" value="1"/>
</dbReference>
<proteinExistence type="inferred from homology"/>
<dbReference type="Gene3D" id="1.25.10.10">
    <property type="entry name" value="Leucine-rich Repeat Variant"/>
    <property type="match status" value="1"/>
</dbReference>
<dbReference type="GO" id="GO:0004672">
    <property type="term" value="F:protein kinase activity"/>
    <property type="evidence" value="ECO:0007669"/>
    <property type="project" value="InterPro"/>
</dbReference>
<dbReference type="GO" id="GO:0005524">
    <property type="term" value="F:ATP binding"/>
    <property type="evidence" value="ECO:0007669"/>
    <property type="project" value="InterPro"/>
</dbReference>
<name>A0A914CTI1_9BILA</name>
<comment type="similarity">
    <text evidence="1">Belongs to the protein kinase superfamily.</text>
</comment>
<dbReference type="Gene3D" id="1.10.510.10">
    <property type="entry name" value="Transferase(Phosphotransferase) domain 1"/>
    <property type="match status" value="1"/>
</dbReference>
<dbReference type="InterPro" id="IPR000719">
    <property type="entry name" value="Prot_kinase_dom"/>
</dbReference>
<sequence>MEYLNRFKSTVSSLHKQIATAGPGLSWKIYSGIKYTTKQAVAIWVFEKKQVERWPKHERETFPEILKKGISQLTRLRHPRLLIVEHALEESRDSYAFCTEPIFASLANVFGNTENISPSPEHLKDFKLVDIEIRHGLFQLGEALSFLHLANMLHGNLCPSSIIINDKGNWKLAGFDFCITGTSTPNGKATFEATEWDRRVLSIMNPELDYSAPELVTAVKVDVYADMYSIGVLAFSVFNDYKPIFENKNMLDNFNKNIDKLKQLPLNLFAKIPDIFRDDVKACLNINYFDDPLIKTLNFLDSLMQMDNTQKMQFFKGLPQLLEKFTKRPLLQKVLPYLTAEFSTPELIPFILPSIFLIAEQATSNEFSEVIFPPLIPVFAMNRPYQIVLTMLQKMPLLLQKTPEGDIRRYVLPLVYGAISNDNMKIQELCLAIIPTIGKLVDRDAMRSQLLPKLLKLSLEGTVLS</sequence>
<dbReference type="AlphaFoldDB" id="A0A914CTI1"/>